<evidence type="ECO:0000313" key="2">
    <source>
        <dbReference type="Proteomes" id="UP000192582"/>
    </source>
</evidence>
<accession>A0A1W1VS96</accession>
<name>A0A1W1VS96_9DEIO</name>
<sequence>MNENGAVRGALPLTAEFGQMLWASGPASEGFNRWTANGEVAGQDALYPHLHAFLRRNDDRLKMQVDKPAPKRAG</sequence>
<dbReference type="Proteomes" id="UP000192582">
    <property type="component" value="Unassembled WGS sequence"/>
</dbReference>
<proteinExistence type="predicted"/>
<keyword evidence="2" id="KW-1185">Reference proteome</keyword>
<organism evidence="1 2">
    <name type="scientific">Deinococcus hopiensis KR-140</name>
    <dbReference type="NCBI Taxonomy" id="695939"/>
    <lineage>
        <taxon>Bacteria</taxon>
        <taxon>Thermotogati</taxon>
        <taxon>Deinococcota</taxon>
        <taxon>Deinococci</taxon>
        <taxon>Deinococcales</taxon>
        <taxon>Deinococcaceae</taxon>
        <taxon>Deinococcus</taxon>
    </lineage>
</organism>
<protein>
    <submittedName>
        <fullName evidence="1">Uncharacterized protein</fullName>
    </submittedName>
</protein>
<dbReference type="EMBL" id="FWWU01000009">
    <property type="protein sequence ID" value="SMB95971.1"/>
    <property type="molecule type" value="Genomic_DNA"/>
</dbReference>
<dbReference type="AlphaFoldDB" id="A0A1W1VS96"/>
<evidence type="ECO:0000313" key="1">
    <source>
        <dbReference type="EMBL" id="SMB95971.1"/>
    </source>
</evidence>
<dbReference type="STRING" id="695939.SAMN00790413_03096"/>
<reference evidence="1 2" key="1">
    <citation type="submission" date="2017-04" db="EMBL/GenBank/DDBJ databases">
        <authorList>
            <person name="Afonso C.L."/>
            <person name="Miller P.J."/>
            <person name="Scott M.A."/>
            <person name="Spackman E."/>
            <person name="Goraichik I."/>
            <person name="Dimitrov K.M."/>
            <person name="Suarez D.L."/>
            <person name="Swayne D.E."/>
        </authorList>
    </citation>
    <scope>NUCLEOTIDE SEQUENCE [LARGE SCALE GENOMIC DNA]</scope>
    <source>
        <strain evidence="1 2">KR-140</strain>
    </source>
</reference>
<gene>
    <name evidence="1" type="ORF">SAMN00790413_03096</name>
</gene>